<accession>K6D282</accession>
<comment type="caution">
    <text evidence="1">The sequence shown here is derived from an EMBL/GenBank/DDBJ whole genome shotgun (WGS) entry which is preliminary data.</text>
</comment>
<keyword evidence="2" id="KW-1185">Reference proteome</keyword>
<dbReference type="PATRIC" id="fig|1117379.3.peg.5440"/>
<sequence length="98" mass="11480">MYEKRNGKIPAKLGNTHISLKIRGVFPFILSKSLDFVLFRAVNRNISAYILLKAFPIYINRKFSAYEFAHLHKIANILFLICISRAAEDWEDREDYSK</sequence>
<proteinExistence type="predicted"/>
<dbReference type="EMBL" id="AJLS01000190">
    <property type="protein sequence ID" value="EKN62359.1"/>
    <property type="molecule type" value="Genomic_DNA"/>
</dbReference>
<gene>
    <name evidence="1" type="ORF">BABA_26236</name>
</gene>
<name>K6D282_9BACI</name>
<reference evidence="1 2" key="1">
    <citation type="journal article" date="2012" name="Front. Microbiol.">
        <title>Redundancy and modularity in membrane-associated dissimilatory nitrate reduction in Bacillus.</title>
        <authorList>
            <person name="Heylen K."/>
            <person name="Keltjens J."/>
        </authorList>
    </citation>
    <scope>NUCLEOTIDE SEQUENCE [LARGE SCALE GENOMIC DNA]</scope>
    <source>
        <strain evidence="2">LMG 21833T</strain>
    </source>
</reference>
<evidence type="ECO:0000313" key="2">
    <source>
        <dbReference type="Proteomes" id="UP000006316"/>
    </source>
</evidence>
<evidence type="ECO:0000313" key="1">
    <source>
        <dbReference type="EMBL" id="EKN62359.1"/>
    </source>
</evidence>
<protein>
    <submittedName>
        <fullName evidence="1">Uncharacterized protein</fullName>
    </submittedName>
</protein>
<dbReference type="Proteomes" id="UP000006316">
    <property type="component" value="Unassembled WGS sequence"/>
</dbReference>
<dbReference type="AlphaFoldDB" id="K6D282"/>
<organism evidence="1 2">
    <name type="scientific">Neobacillus bataviensis LMG 21833</name>
    <dbReference type="NCBI Taxonomy" id="1117379"/>
    <lineage>
        <taxon>Bacteria</taxon>
        <taxon>Bacillati</taxon>
        <taxon>Bacillota</taxon>
        <taxon>Bacilli</taxon>
        <taxon>Bacillales</taxon>
        <taxon>Bacillaceae</taxon>
        <taxon>Neobacillus</taxon>
    </lineage>
</organism>